<evidence type="ECO:0000256" key="1">
    <source>
        <dbReference type="SAM" id="MobiDB-lite"/>
    </source>
</evidence>
<dbReference type="AlphaFoldDB" id="A0A4Z2G931"/>
<dbReference type="EMBL" id="SRLO01000632">
    <property type="protein sequence ID" value="TNN50057.1"/>
    <property type="molecule type" value="Genomic_DNA"/>
</dbReference>
<sequence>MVYYIIEGYLSRNVPPCWEKEEVEGEASWKEPCDGTPMEQNGAEEQRTARDDDLLSSDIGLRPGLPTPAGRSRVQVSGGELPSAYEKRQHCYVECSTAVGSEPNQRNCPCCLWS</sequence>
<dbReference type="Proteomes" id="UP000314294">
    <property type="component" value="Unassembled WGS sequence"/>
</dbReference>
<gene>
    <name evidence="2" type="ORF">EYF80_039735</name>
</gene>
<organism evidence="2 3">
    <name type="scientific">Liparis tanakae</name>
    <name type="common">Tanaka's snailfish</name>
    <dbReference type="NCBI Taxonomy" id="230148"/>
    <lineage>
        <taxon>Eukaryota</taxon>
        <taxon>Metazoa</taxon>
        <taxon>Chordata</taxon>
        <taxon>Craniata</taxon>
        <taxon>Vertebrata</taxon>
        <taxon>Euteleostomi</taxon>
        <taxon>Actinopterygii</taxon>
        <taxon>Neopterygii</taxon>
        <taxon>Teleostei</taxon>
        <taxon>Neoteleostei</taxon>
        <taxon>Acanthomorphata</taxon>
        <taxon>Eupercaria</taxon>
        <taxon>Perciformes</taxon>
        <taxon>Cottioidei</taxon>
        <taxon>Cottales</taxon>
        <taxon>Liparidae</taxon>
        <taxon>Liparis</taxon>
    </lineage>
</organism>
<proteinExistence type="predicted"/>
<keyword evidence="3" id="KW-1185">Reference proteome</keyword>
<accession>A0A4Z2G931</accession>
<protein>
    <submittedName>
        <fullName evidence="2">Uncharacterized protein</fullName>
    </submittedName>
</protein>
<comment type="caution">
    <text evidence="2">The sequence shown here is derived from an EMBL/GenBank/DDBJ whole genome shotgun (WGS) entry which is preliminary data.</text>
</comment>
<feature type="region of interest" description="Disordered" evidence="1">
    <location>
        <begin position="24"/>
        <end position="52"/>
    </location>
</feature>
<name>A0A4Z2G931_9TELE</name>
<evidence type="ECO:0000313" key="2">
    <source>
        <dbReference type="EMBL" id="TNN50057.1"/>
    </source>
</evidence>
<reference evidence="2 3" key="1">
    <citation type="submission" date="2019-03" db="EMBL/GenBank/DDBJ databases">
        <title>First draft genome of Liparis tanakae, snailfish: a comprehensive survey of snailfish specific genes.</title>
        <authorList>
            <person name="Kim W."/>
            <person name="Song I."/>
            <person name="Jeong J.-H."/>
            <person name="Kim D."/>
            <person name="Kim S."/>
            <person name="Ryu S."/>
            <person name="Song J.Y."/>
            <person name="Lee S.K."/>
        </authorList>
    </citation>
    <scope>NUCLEOTIDE SEQUENCE [LARGE SCALE GENOMIC DNA]</scope>
    <source>
        <tissue evidence="2">Muscle</tissue>
    </source>
</reference>
<evidence type="ECO:0000313" key="3">
    <source>
        <dbReference type="Proteomes" id="UP000314294"/>
    </source>
</evidence>
<feature type="region of interest" description="Disordered" evidence="1">
    <location>
        <begin position="60"/>
        <end position="79"/>
    </location>
</feature>